<feature type="transmembrane region" description="Helical" evidence="5">
    <location>
        <begin position="15"/>
        <end position="33"/>
    </location>
</feature>
<feature type="transmembrane region" description="Helical" evidence="5">
    <location>
        <begin position="115"/>
        <end position="139"/>
    </location>
</feature>
<keyword evidence="7" id="KW-1185">Reference proteome</keyword>
<comment type="subcellular location">
    <subcellularLocation>
        <location evidence="1">Membrane</location>
        <topology evidence="1">Multi-pass membrane protein</topology>
    </subcellularLocation>
</comment>
<keyword evidence="2 5" id="KW-0812">Transmembrane</keyword>
<dbReference type="RefSeq" id="XP_033675181.1">
    <property type="nucleotide sequence ID" value="XM_033836096.1"/>
</dbReference>
<feature type="transmembrane region" description="Helical" evidence="5">
    <location>
        <begin position="40"/>
        <end position="58"/>
    </location>
</feature>
<feature type="transmembrane region" description="Helical" evidence="5">
    <location>
        <begin position="195"/>
        <end position="213"/>
    </location>
</feature>
<protein>
    <submittedName>
        <fullName evidence="6">RTA1-domain-containing protein</fullName>
    </submittedName>
</protein>
<dbReference type="InterPro" id="IPR007568">
    <property type="entry name" value="RTA1"/>
</dbReference>
<accession>A0A6A6HQ84</accession>
<organism evidence="6 7">
    <name type="scientific">Trematosphaeria pertusa</name>
    <dbReference type="NCBI Taxonomy" id="390896"/>
    <lineage>
        <taxon>Eukaryota</taxon>
        <taxon>Fungi</taxon>
        <taxon>Dikarya</taxon>
        <taxon>Ascomycota</taxon>
        <taxon>Pezizomycotina</taxon>
        <taxon>Dothideomycetes</taxon>
        <taxon>Pleosporomycetidae</taxon>
        <taxon>Pleosporales</taxon>
        <taxon>Massarineae</taxon>
        <taxon>Trematosphaeriaceae</taxon>
        <taxon>Trematosphaeria</taxon>
    </lineage>
</organism>
<feature type="transmembrane region" description="Helical" evidence="5">
    <location>
        <begin position="233"/>
        <end position="253"/>
    </location>
</feature>
<dbReference type="PANTHER" id="PTHR31465">
    <property type="entry name" value="PROTEIN RTA1-RELATED"/>
    <property type="match status" value="1"/>
</dbReference>
<gene>
    <name evidence="6" type="ORF">BU26DRAFT_611837</name>
</gene>
<proteinExistence type="predicted"/>
<evidence type="ECO:0000256" key="5">
    <source>
        <dbReference type="SAM" id="Phobius"/>
    </source>
</evidence>
<evidence type="ECO:0000256" key="4">
    <source>
        <dbReference type="ARBA" id="ARBA00023136"/>
    </source>
</evidence>
<reference evidence="6" key="1">
    <citation type="journal article" date="2020" name="Stud. Mycol.">
        <title>101 Dothideomycetes genomes: a test case for predicting lifestyles and emergence of pathogens.</title>
        <authorList>
            <person name="Haridas S."/>
            <person name="Albert R."/>
            <person name="Binder M."/>
            <person name="Bloem J."/>
            <person name="Labutti K."/>
            <person name="Salamov A."/>
            <person name="Andreopoulos B."/>
            <person name="Baker S."/>
            <person name="Barry K."/>
            <person name="Bills G."/>
            <person name="Bluhm B."/>
            <person name="Cannon C."/>
            <person name="Castanera R."/>
            <person name="Culley D."/>
            <person name="Daum C."/>
            <person name="Ezra D."/>
            <person name="Gonzalez J."/>
            <person name="Henrissat B."/>
            <person name="Kuo A."/>
            <person name="Liang C."/>
            <person name="Lipzen A."/>
            <person name="Lutzoni F."/>
            <person name="Magnuson J."/>
            <person name="Mondo S."/>
            <person name="Nolan M."/>
            <person name="Ohm R."/>
            <person name="Pangilinan J."/>
            <person name="Park H.-J."/>
            <person name="Ramirez L."/>
            <person name="Alfaro M."/>
            <person name="Sun H."/>
            <person name="Tritt A."/>
            <person name="Yoshinaga Y."/>
            <person name="Zwiers L.-H."/>
            <person name="Turgeon B."/>
            <person name="Goodwin S."/>
            <person name="Spatafora J."/>
            <person name="Crous P."/>
            <person name="Grigoriev I."/>
        </authorList>
    </citation>
    <scope>NUCLEOTIDE SEQUENCE</scope>
    <source>
        <strain evidence="6">CBS 122368</strain>
    </source>
</reference>
<feature type="transmembrane region" description="Helical" evidence="5">
    <location>
        <begin position="73"/>
        <end position="95"/>
    </location>
</feature>
<dbReference type="Proteomes" id="UP000800094">
    <property type="component" value="Unassembled WGS sequence"/>
</dbReference>
<evidence type="ECO:0000256" key="2">
    <source>
        <dbReference type="ARBA" id="ARBA00022692"/>
    </source>
</evidence>
<keyword evidence="4 5" id="KW-0472">Membrane</keyword>
<dbReference type="GO" id="GO:0016020">
    <property type="term" value="C:membrane"/>
    <property type="evidence" value="ECO:0007669"/>
    <property type="project" value="UniProtKB-SubCell"/>
</dbReference>
<dbReference type="PANTHER" id="PTHR31465:SF1">
    <property type="entry name" value="PROTEIN RTA1-RELATED"/>
    <property type="match status" value="1"/>
</dbReference>
<dbReference type="OrthoDB" id="3358017at2759"/>
<dbReference type="EMBL" id="ML987239">
    <property type="protein sequence ID" value="KAF2240177.1"/>
    <property type="molecule type" value="Genomic_DNA"/>
</dbReference>
<evidence type="ECO:0000313" key="7">
    <source>
        <dbReference type="Proteomes" id="UP000800094"/>
    </source>
</evidence>
<evidence type="ECO:0000313" key="6">
    <source>
        <dbReference type="EMBL" id="KAF2240177.1"/>
    </source>
</evidence>
<dbReference type="GeneID" id="54589426"/>
<dbReference type="Pfam" id="PF04479">
    <property type="entry name" value="RTA1"/>
    <property type="match status" value="1"/>
</dbReference>
<sequence length="287" mass="31919">MAGKEEYYDYTPSKGAAVVSLVIFGALFAYHAFRLFRTRTWFCIPFAIGAIFELIGYGCRAYGNSKPDSKLPYILQALLILLAPILFAASVYMFLSRIIRATGQLASSIIRPTRLTKIFVGGDVLCFLIQAVGAAILAGSDSKKSSNLGKAVILVGLFLQIAIFGFFIVVGIVFHIRAARVSGGKLVAADFNWEGYLHQLYVVSVLITIRNVFRVIEYAMGEDGYLLAIEWPIYVFDALLMAIVLAICCKWYVRDIITVHVVAQEGQEDFEMGNQDLLEPKHQARRH</sequence>
<evidence type="ECO:0000256" key="1">
    <source>
        <dbReference type="ARBA" id="ARBA00004141"/>
    </source>
</evidence>
<dbReference type="AlphaFoldDB" id="A0A6A6HQ84"/>
<evidence type="ECO:0000256" key="3">
    <source>
        <dbReference type="ARBA" id="ARBA00022989"/>
    </source>
</evidence>
<keyword evidence="3 5" id="KW-1133">Transmembrane helix</keyword>
<feature type="transmembrane region" description="Helical" evidence="5">
    <location>
        <begin position="151"/>
        <end position="174"/>
    </location>
</feature>
<name>A0A6A6HQ84_9PLEO</name>